<keyword evidence="12" id="KW-1185">Reference proteome</keyword>
<dbReference type="InterPro" id="IPR048634">
    <property type="entry name" value="SecD_SecF_C"/>
</dbReference>
<dbReference type="NCBIfam" id="TIGR00966">
    <property type="entry name" value="transloc_SecF"/>
    <property type="match status" value="1"/>
</dbReference>
<comment type="caution">
    <text evidence="11">The sequence shown here is derived from an EMBL/GenBank/DDBJ whole genome shotgun (WGS) entry which is preliminary data.</text>
</comment>
<accession>A0A059FRW3</accession>
<dbReference type="Pfam" id="PF07549">
    <property type="entry name" value="Sec_GG"/>
    <property type="match status" value="1"/>
</dbReference>
<evidence type="ECO:0000256" key="9">
    <source>
        <dbReference type="HAMAP-Rule" id="MF_01464"/>
    </source>
</evidence>
<evidence type="ECO:0000256" key="6">
    <source>
        <dbReference type="ARBA" id="ARBA00022989"/>
    </source>
</evidence>
<dbReference type="HAMAP" id="MF_01464_B">
    <property type="entry name" value="SecF_B"/>
    <property type="match status" value="1"/>
</dbReference>
<dbReference type="AlphaFoldDB" id="A0A059FRW3"/>
<dbReference type="PANTHER" id="PTHR30081">
    <property type="entry name" value="PROTEIN-EXPORT MEMBRANE PROTEIN SEC"/>
    <property type="match status" value="1"/>
</dbReference>
<protein>
    <recommendedName>
        <fullName evidence="9">Protein-export membrane protein SecF</fullName>
    </recommendedName>
</protein>
<comment type="subunit">
    <text evidence="9">Forms a complex with SecD. Part of the essential Sec protein translocation apparatus which comprises SecA, SecYEG and auxiliary proteins SecDF-YajC and YidC.</text>
</comment>
<keyword evidence="7 9" id="KW-0811">Translocation</keyword>
<feature type="transmembrane region" description="Helical" evidence="9">
    <location>
        <begin position="153"/>
        <end position="174"/>
    </location>
</feature>
<keyword evidence="8 9" id="KW-0472">Membrane</keyword>
<reference evidence="11 12" key="1">
    <citation type="journal article" date="2014" name="Antonie Van Leeuwenhoek">
        <title>Hyphomonas beringensis sp. nov. and Hyphomonas chukchiensis sp. nov., isolated from surface seawater of the Bering Sea and Chukchi Sea.</title>
        <authorList>
            <person name="Li C."/>
            <person name="Lai Q."/>
            <person name="Li G."/>
            <person name="Dong C."/>
            <person name="Wang J."/>
            <person name="Liao Y."/>
            <person name="Shao Z."/>
        </authorList>
    </citation>
    <scope>NUCLEOTIDE SEQUENCE [LARGE SCALE GENOMIC DNA]</scope>
    <source>
        <strain evidence="11 12">MHS-2</strain>
    </source>
</reference>
<dbReference type="GO" id="GO:0005886">
    <property type="term" value="C:plasma membrane"/>
    <property type="evidence" value="ECO:0007669"/>
    <property type="project" value="UniProtKB-SubCell"/>
</dbReference>
<dbReference type="PRINTS" id="PR01755">
    <property type="entry name" value="SECFTRNLCASE"/>
</dbReference>
<evidence type="ECO:0000256" key="3">
    <source>
        <dbReference type="ARBA" id="ARBA00022475"/>
    </source>
</evidence>
<dbReference type="Proteomes" id="UP000025171">
    <property type="component" value="Unassembled WGS sequence"/>
</dbReference>
<dbReference type="STRING" id="1280950.HJO_05355"/>
<comment type="similarity">
    <text evidence="9">Belongs to the SecD/SecF family. SecF subfamily.</text>
</comment>
<dbReference type="InterPro" id="IPR005665">
    <property type="entry name" value="SecF_bac"/>
</dbReference>
<evidence type="ECO:0000259" key="10">
    <source>
        <dbReference type="Pfam" id="PF02355"/>
    </source>
</evidence>
<sequence length="330" mass="35827">MLLKYWPATTNLKFMSLRIGGALLSVLMITASIYFLATRGLNLGVDFAGGTVMELQQTDTVTVESVRAAMPFPAEVNSAVGTDARSIVVVKFGAADPSKLGDEFASLAPAAQAERAQQVTNDIVAETLKDKLGLTDEDFLRDDSVGPKVSGELFRSGIMALVAALVLMLAYIWFRFEWQFSIGAVAALAHDVIITLGVFALLQLEFNLTTIAALLTIIGYSMNDTVVVFDRVREERRKYKKMADRQVIDQSLNLTLSRTLLTSGTTLLALFAIFFLGGPVLRGMSFALIWGIFIGTYSSIFIASAIVLSLGMDLNKKPAEDVQGFQGVSR</sequence>
<feature type="transmembrane region" description="Helical" evidence="9">
    <location>
        <begin position="287"/>
        <end position="308"/>
    </location>
</feature>
<dbReference type="NCBIfam" id="TIGR00916">
    <property type="entry name" value="2A0604s01"/>
    <property type="match status" value="1"/>
</dbReference>
<feature type="transmembrane region" description="Helical" evidence="9">
    <location>
        <begin position="12"/>
        <end position="37"/>
    </location>
</feature>
<dbReference type="RefSeq" id="WP_035614745.1">
    <property type="nucleotide sequence ID" value="NZ_ARYK01000002.1"/>
</dbReference>
<evidence type="ECO:0000256" key="7">
    <source>
        <dbReference type="ARBA" id="ARBA00023010"/>
    </source>
</evidence>
<organism evidence="11 12">
    <name type="scientific">Hyphomonas johnsonii MHS-2</name>
    <dbReference type="NCBI Taxonomy" id="1280950"/>
    <lineage>
        <taxon>Bacteria</taxon>
        <taxon>Pseudomonadati</taxon>
        <taxon>Pseudomonadota</taxon>
        <taxon>Alphaproteobacteria</taxon>
        <taxon>Hyphomonadales</taxon>
        <taxon>Hyphomonadaceae</taxon>
        <taxon>Hyphomonas</taxon>
    </lineage>
</organism>
<dbReference type="InterPro" id="IPR022646">
    <property type="entry name" value="SecD/SecF_CS"/>
</dbReference>
<name>A0A059FRW3_9PROT</name>
<dbReference type="InterPro" id="IPR055344">
    <property type="entry name" value="SecD_SecF_C_bact"/>
</dbReference>
<dbReference type="Gene3D" id="1.20.1640.10">
    <property type="entry name" value="Multidrug efflux transporter AcrB transmembrane domain"/>
    <property type="match status" value="1"/>
</dbReference>
<evidence type="ECO:0000256" key="8">
    <source>
        <dbReference type="ARBA" id="ARBA00023136"/>
    </source>
</evidence>
<keyword evidence="6 9" id="KW-1133">Transmembrane helix</keyword>
<evidence type="ECO:0000256" key="4">
    <source>
        <dbReference type="ARBA" id="ARBA00022692"/>
    </source>
</evidence>
<dbReference type="InterPro" id="IPR022813">
    <property type="entry name" value="SecD/SecF_arch_bac"/>
</dbReference>
<comment type="function">
    <text evidence="9">Part of the Sec protein translocase complex. Interacts with the SecYEG preprotein conducting channel. SecDF uses the proton motive force (PMF) to complete protein translocation after the ATP-dependent function of SecA.</text>
</comment>
<dbReference type="GO" id="GO:0006605">
    <property type="term" value="P:protein targeting"/>
    <property type="evidence" value="ECO:0007669"/>
    <property type="project" value="UniProtKB-UniRule"/>
</dbReference>
<dbReference type="Pfam" id="PF02355">
    <property type="entry name" value="SecD_SecF_C"/>
    <property type="match status" value="1"/>
</dbReference>
<evidence type="ECO:0000313" key="12">
    <source>
        <dbReference type="Proteomes" id="UP000025171"/>
    </source>
</evidence>
<dbReference type="GO" id="GO:0043952">
    <property type="term" value="P:protein transport by the Sec complex"/>
    <property type="evidence" value="ECO:0007669"/>
    <property type="project" value="UniProtKB-UniRule"/>
</dbReference>
<gene>
    <name evidence="9" type="primary">secF</name>
    <name evidence="11" type="ORF">HJO_05355</name>
</gene>
<dbReference type="GO" id="GO:0065002">
    <property type="term" value="P:intracellular protein transmembrane transport"/>
    <property type="evidence" value="ECO:0007669"/>
    <property type="project" value="UniProtKB-UniRule"/>
</dbReference>
<dbReference type="EMBL" id="ARYK01000002">
    <property type="protein sequence ID" value="KCZ93256.1"/>
    <property type="molecule type" value="Genomic_DNA"/>
</dbReference>
<dbReference type="PATRIC" id="fig|1280950.3.peg.1078"/>
<keyword evidence="4 9" id="KW-0812">Transmembrane</keyword>
<feature type="domain" description="Protein export membrane protein SecD/SecF C-terminal" evidence="10">
    <location>
        <begin position="136"/>
        <end position="311"/>
    </location>
</feature>
<keyword evidence="3 9" id="KW-1003">Cell membrane</keyword>
<dbReference type="GO" id="GO:0015450">
    <property type="term" value="F:protein-transporting ATPase activity"/>
    <property type="evidence" value="ECO:0007669"/>
    <property type="project" value="InterPro"/>
</dbReference>
<dbReference type="eggNOG" id="COG0341">
    <property type="taxonomic scope" value="Bacteria"/>
</dbReference>
<dbReference type="SUPFAM" id="SSF82866">
    <property type="entry name" value="Multidrug efflux transporter AcrB transmembrane domain"/>
    <property type="match status" value="1"/>
</dbReference>
<feature type="transmembrane region" description="Helical" evidence="9">
    <location>
        <begin position="260"/>
        <end position="281"/>
    </location>
</feature>
<evidence type="ECO:0000256" key="5">
    <source>
        <dbReference type="ARBA" id="ARBA00022927"/>
    </source>
</evidence>
<keyword evidence="2 9" id="KW-0813">Transport</keyword>
<dbReference type="OrthoDB" id="9774769at2"/>
<evidence type="ECO:0000256" key="2">
    <source>
        <dbReference type="ARBA" id="ARBA00022448"/>
    </source>
</evidence>
<dbReference type="InterPro" id="IPR022645">
    <property type="entry name" value="SecD/SecF_bac"/>
</dbReference>
<feature type="transmembrane region" description="Helical" evidence="9">
    <location>
        <begin position="208"/>
        <end position="232"/>
    </location>
</feature>
<dbReference type="PANTHER" id="PTHR30081:SF8">
    <property type="entry name" value="PROTEIN TRANSLOCASE SUBUNIT SECF"/>
    <property type="match status" value="1"/>
</dbReference>
<keyword evidence="5 9" id="KW-0653">Protein transport</keyword>
<evidence type="ECO:0000256" key="1">
    <source>
        <dbReference type="ARBA" id="ARBA00004651"/>
    </source>
</evidence>
<proteinExistence type="inferred from homology"/>
<comment type="subcellular location">
    <subcellularLocation>
        <location evidence="1 9">Cell membrane</location>
        <topology evidence="1 9">Multi-pass membrane protein</topology>
    </subcellularLocation>
</comment>
<feature type="transmembrane region" description="Helical" evidence="9">
    <location>
        <begin position="181"/>
        <end position="202"/>
    </location>
</feature>
<evidence type="ECO:0000313" key="11">
    <source>
        <dbReference type="EMBL" id="KCZ93256.1"/>
    </source>
</evidence>